<proteinExistence type="predicted"/>
<name>A0A7K1GCH0_9FLAO</name>
<dbReference type="Gene3D" id="3.40.50.620">
    <property type="entry name" value="HUPs"/>
    <property type="match status" value="1"/>
</dbReference>
<keyword evidence="3" id="KW-1185">Reference proteome</keyword>
<evidence type="ECO:0000259" key="1">
    <source>
        <dbReference type="Pfam" id="PF00582"/>
    </source>
</evidence>
<sequence>MENKKYKIVVLSDLKSTTVSLIKNTVGLAKMINGDIELFHVKKPTEIVKRESQLSAVRDINEQSLNTHNQLKNLLEPIAKDYDIKLSYKYAIGNVKGEIESYIKESSPDIIVLGKRKPSAIRIVGDNLADFVLKKFEGPVLITSNDDLLASNKMLSMGILNDFGKSLNTSLTENLINNTKEPLKKFKIEGLAESEKASDLYQNRKIVEYVFNDGSRTIETISDYVSKSNINLLCLDRNYKGSLTKKAINKVNVSLLVT</sequence>
<protein>
    <recommendedName>
        <fullName evidence="1">UspA domain-containing protein</fullName>
    </recommendedName>
</protein>
<comment type="caution">
    <text evidence="2">The sequence shown here is derived from an EMBL/GenBank/DDBJ whole genome shotgun (WGS) entry which is preliminary data.</text>
</comment>
<feature type="domain" description="UspA" evidence="1">
    <location>
        <begin position="7"/>
        <end position="143"/>
    </location>
</feature>
<gene>
    <name evidence="2" type="ORF">F1003_08575</name>
</gene>
<evidence type="ECO:0000313" key="2">
    <source>
        <dbReference type="EMBL" id="MTE26977.1"/>
    </source>
</evidence>
<dbReference type="Proteomes" id="UP000447545">
    <property type="component" value="Unassembled WGS sequence"/>
</dbReference>
<reference evidence="2 3" key="1">
    <citation type="submission" date="2019-11" db="EMBL/GenBank/DDBJ databases">
        <title>Winogradskyella ouciana sp. nov., isolated from the hadal seawater of the Mariana Trench.</title>
        <authorList>
            <person name="Liu R."/>
        </authorList>
    </citation>
    <scope>NUCLEOTIDE SEQUENCE [LARGE SCALE GENOMIC DNA]</scope>
    <source>
        <strain evidence="2 3">ZXX205</strain>
    </source>
</reference>
<dbReference type="InterPro" id="IPR006016">
    <property type="entry name" value="UspA"/>
</dbReference>
<dbReference type="SUPFAM" id="SSF52402">
    <property type="entry name" value="Adenine nucleotide alpha hydrolases-like"/>
    <property type="match status" value="1"/>
</dbReference>
<dbReference type="AlphaFoldDB" id="A0A7K1GCH0"/>
<accession>A0A7K1GCH0</accession>
<dbReference type="Pfam" id="PF00582">
    <property type="entry name" value="Usp"/>
    <property type="match status" value="1"/>
</dbReference>
<dbReference type="RefSeq" id="WP_155088933.1">
    <property type="nucleotide sequence ID" value="NZ_WJYA01000005.1"/>
</dbReference>
<organism evidence="2 3">
    <name type="scientific">Winogradskyella ouciana</name>
    <dbReference type="NCBI Taxonomy" id="2608631"/>
    <lineage>
        <taxon>Bacteria</taxon>
        <taxon>Pseudomonadati</taxon>
        <taxon>Bacteroidota</taxon>
        <taxon>Flavobacteriia</taxon>
        <taxon>Flavobacteriales</taxon>
        <taxon>Flavobacteriaceae</taxon>
        <taxon>Winogradskyella</taxon>
    </lineage>
</organism>
<dbReference type="EMBL" id="WJYA01000005">
    <property type="protein sequence ID" value="MTE26977.1"/>
    <property type="molecule type" value="Genomic_DNA"/>
</dbReference>
<dbReference type="CDD" id="cd00293">
    <property type="entry name" value="USP-like"/>
    <property type="match status" value="1"/>
</dbReference>
<dbReference type="InterPro" id="IPR014729">
    <property type="entry name" value="Rossmann-like_a/b/a_fold"/>
</dbReference>
<evidence type="ECO:0000313" key="3">
    <source>
        <dbReference type="Proteomes" id="UP000447545"/>
    </source>
</evidence>